<dbReference type="EMBL" id="JAIWYP010000010">
    <property type="protein sequence ID" value="KAH3753390.1"/>
    <property type="molecule type" value="Genomic_DNA"/>
</dbReference>
<reference evidence="3" key="2">
    <citation type="submission" date="2020-11" db="EMBL/GenBank/DDBJ databases">
        <authorList>
            <person name="McCartney M.A."/>
            <person name="Auch B."/>
            <person name="Kono T."/>
            <person name="Mallez S."/>
            <person name="Becker A."/>
            <person name="Gohl D.M."/>
            <person name="Silverstein K.A.T."/>
            <person name="Koren S."/>
            <person name="Bechman K.B."/>
            <person name="Herman A."/>
            <person name="Abrahante J.E."/>
            <person name="Garbe J."/>
        </authorList>
    </citation>
    <scope>NUCLEOTIDE SEQUENCE</scope>
    <source>
        <strain evidence="3">Duluth1</strain>
        <tissue evidence="3">Whole animal</tissue>
    </source>
</reference>
<comment type="caution">
    <text evidence="3">The sequence shown here is derived from an EMBL/GenBank/DDBJ whole genome shotgun (WGS) entry which is preliminary data.</text>
</comment>
<sequence>MSTALLYCSNYASGKMLPRMHRSNQQCCQYGCPCSVKLAEWEAQYDAANGRPLGLERPRCDSRGDFMGMQYRGSQAFCVAPDGTEIAGFMVNRWEAVDMDCKCERDMYAYQQSGAIGRMFVIYRYVMMDCPVDGPYPERT</sequence>
<evidence type="ECO:0000256" key="1">
    <source>
        <dbReference type="ARBA" id="ARBA00023157"/>
    </source>
</evidence>
<dbReference type="Gene3D" id="4.10.800.10">
    <property type="entry name" value="Thyroglobulin type-1"/>
    <property type="match status" value="1"/>
</dbReference>
<evidence type="ECO:0000313" key="4">
    <source>
        <dbReference type="Proteomes" id="UP000828390"/>
    </source>
</evidence>
<name>A0A9D4DRP0_DREPO</name>
<proteinExistence type="predicted"/>
<dbReference type="Pfam" id="PF00086">
    <property type="entry name" value="Thyroglobulin_1"/>
    <property type="match status" value="1"/>
</dbReference>
<dbReference type="Proteomes" id="UP000828390">
    <property type="component" value="Unassembled WGS sequence"/>
</dbReference>
<dbReference type="AlphaFoldDB" id="A0A9D4DRP0"/>
<keyword evidence="1" id="KW-1015">Disulfide bond</keyword>
<evidence type="ECO:0000313" key="3">
    <source>
        <dbReference type="EMBL" id="KAH3753390.1"/>
    </source>
</evidence>
<protein>
    <recommendedName>
        <fullName evidence="2">Thyroglobulin type-1 domain-containing protein</fullName>
    </recommendedName>
</protein>
<reference evidence="3" key="1">
    <citation type="journal article" date="2019" name="bioRxiv">
        <title>The Genome of the Zebra Mussel, Dreissena polymorpha: A Resource for Invasive Species Research.</title>
        <authorList>
            <person name="McCartney M.A."/>
            <person name="Auch B."/>
            <person name="Kono T."/>
            <person name="Mallez S."/>
            <person name="Zhang Y."/>
            <person name="Obille A."/>
            <person name="Becker A."/>
            <person name="Abrahante J.E."/>
            <person name="Garbe J."/>
            <person name="Badalamenti J.P."/>
            <person name="Herman A."/>
            <person name="Mangelson H."/>
            <person name="Liachko I."/>
            <person name="Sullivan S."/>
            <person name="Sone E.D."/>
            <person name="Koren S."/>
            <person name="Silverstein K.A.T."/>
            <person name="Beckman K.B."/>
            <person name="Gohl D.M."/>
        </authorList>
    </citation>
    <scope>NUCLEOTIDE SEQUENCE</scope>
    <source>
        <strain evidence="3">Duluth1</strain>
        <tissue evidence="3">Whole animal</tissue>
    </source>
</reference>
<feature type="domain" description="Thyroglobulin type-1" evidence="2">
    <location>
        <begin position="41"/>
        <end position="91"/>
    </location>
</feature>
<dbReference type="SUPFAM" id="SSF57610">
    <property type="entry name" value="Thyroglobulin type-1 domain"/>
    <property type="match status" value="1"/>
</dbReference>
<gene>
    <name evidence="3" type="ORF">DPMN_188026</name>
</gene>
<accession>A0A9D4DRP0</accession>
<dbReference type="InterPro" id="IPR000716">
    <property type="entry name" value="Thyroglobulin_1"/>
</dbReference>
<evidence type="ECO:0000259" key="2">
    <source>
        <dbReference type="Pfam" id="PF00086"/>
    </source>
</evidence>
<keyword evidence="4" id="KW-1185">Reference proteome</keyword>
<organism evidence="3 4">
    <name type="scientific">Dreissena polymorpha</name>
    <name type="common">Zebra mussel</name>
    <name type="synonym">Mytilus polymorpha</name>
    <dbReference type="NCBI Taxonomy" id="45954"/>
    <lineage>
        <taxon>Eukaryota</taxon>
        <taxon>Metazoa</taxon>
        <taxon>Spiralia</taxon>
        <taxon>Lophotrochozoa</taxon>
        <taxon>Mollusca</taxon>
        <taxon>Bivalvia</taxon>
        <taxon>Autobranchia</taxon>
        <taxon>Heteroconchia</taxon>
        <taxon>Euheterodonta</taxon>
        <taxon>Imparidentia</taxon>
        <taxon>Neoheterodontei</taxon>
        <taxon>Myida</taxon>
        <taxon>Dreissenoidea</taxon>
        <taxon>Dreissenidae</taxon>
        <taxon>Dreissena</taxon>
    </lineage>
</organism>
<dbReference type="InterPro" id="IPR036857">
    <property type="entry name" value="Thyroglobulin_1_sf"/>
</dbReference>